<gene>
    <name evidence="6" type="ORF">RBB81_07680</name>
</gene>
<sequence length="705" mass="76161">MRPKLGLVLEGGGALGLAHIGVITWMEEHRIPVSYVAGTSMGGLVGGIYATGRSPAEVRELINGIDWDQVLSGATPFSDLAFRRKQDAHEVPGSLEFGLRKGLQFPAGFNTGQEVDLILDRVALPYSELASFNDLPIPFACVATDLVSGKPHVFRDGPLSLAMRATMSLPGIFSPVRSGDHLYADGGLLNNIPIDVAKEMGADVILGIHLETEPLSPKATLPSYGVLGQSISVMIAANELRSMEQADILVTVPLQKYTALDYDKADAIIKAGYDAAAAKASVLAAYSVSQAEWEQYIANRNARRKSVPIPTFIQVTGTSSLDMEKGMEKQLSGLVGTPIDSRKLDQDMMSIVGEGRFTTSTYSMVEKNGQQGLQIQTEQKAYAPPIVRPLILIDGSDYNNVLFSIGARVTFLDFGSYRSELRNDVIVGSQYLLQSEYYHPFTPASNWFIAPRVGANSQQLNVYSGNTLQASYRLREVLGGIDTGYAFGRTGEFRLGYEGGFQQISPEIGKILTLPTTSGATGDVRIQYQLTTLDQPVIPRSGISLWAYTKGYTVNPAAPGPFPVTEIQAQDFFRLNAPSSIFVGVYGGSSYGYKTGVPAFSLGGSQRLVAWSTNELLTNQYFLGQIGYIRELIKLPPLLGSTVDFLGVLELGKTYKLPNGPSPPNLPMDVAAGVLVNTIFGPVLVAGSVGDYGHARFYFRIGRVF</sequence>
<dbReference type="AlphaFoldDB" id="A0AAU7Z4F0"/>
<evidence type="ECO:0000313" key="6">
    <source>
        <dbReference type="EMBL" id="XCB23791.1"/>
    </source>
</evidence>
<dbReference type="InterPro" id="IPR016035">
    <property type="entry name" value="Acyl_Trfase/lysoPLipase"/>
</dbReference>
<keyword evidence="1 4" id="KW-0378">Hydrolase</keyword>
<dbReference type="PROSITE" id="PS51635">
    <property type="entry name" value="PNPLA"/>
    <property type="match status" value="1"/>
</dbReference>
<dbReference type="EMBL" id="CP132938">
    <property type="protein sequence ID" value="XCB23791.1"/>
    <property type="molecule type" value="Genomic_DNA"/>
</dbReference>
<dbReference type="SUPFAM" id="SSF52151">
    <property type="entry name" value="FabD/lysophospholipase-like"/>
    <property type="match status" value="1"/>
</dbReference>
<feature type="active site" description="Nucleophile" evidence="4">
    <location>
        <position position="40"/>
    </location>
</feature>
<proteinExistence type="predicted"/>
<dbReference type="RefSeq" id="WP_246373615.1">
    <property type="nucleotide sequence ID" value="NZ_CP132938.1"/>
</dbReference>
<name>A0AAU7Z4F0_9BACT</name>
<evidence type="ECO:0000256" key="3">
    <source>
        <dbReference type="ARBA" id="ARBA00023098"/>
    </source>
</evidence>
<dbReference type="CDD" id="cd07205">
    <property type="entry name" value="Pat_PNPLA6_PNPLA7_NTE1_like"/>
    <property type="match status" value="1"/>
</dbReference>
<evidence type="ECO:0000259" key="5">
    <source>
        <dbReference type="PROSITE" id="PS51635"/>
    </source>
</evidence>
<feature type="short sequence motif" description="GXSXG" evidence="4">
    <location>
        <begin position="38"/>
        <end position="42"/>
    </location>
</feature>
<reference evidence="6" key="2">
    <citation type="journal article" date="2024" name="Environ. Microbiol.">
        <title>Genome analysis and description of Tunturibacter gen. nov. expands the diversity of Terriglobia in tundra soils.</title>
        <authorList>
            <person name="Messyasz A."/>
            <person name="Mannisto M.K."/>
            <person name="Kerkhof L.J."/>
            <person name="Haggblom M.M."/>
        </authorList>
    </citation>
    <scope>NUCLEOTIDE SEQUENCE</scope>
    <source>
        <strain evidence="6">M8UP39</strain>
    </source>
</reference>
<dbReference type="PANTHER" id="PTHR14226">
    <property type="entry name" value="NEUROPATHY TARGET ESTERASE/SWISS CHEESE D.MELANOGASTER"/>
    <property type="match status" value="1"/>
</dbReference>
<feature type="active site" description="Proton acceptor" evidence="4">
    <location>
        <position position="185"/>
    </location>
</feature>
<dbReference type="InterPro" id="IPR002641">
    <property type="entry name" value="PNPLA_dom"/>
</dbReference>
<reference evidence="6" key="1">
    <citation type="submission" date="2023-08" db="EMBL/GenBank/DDBJ databases">
        <authorList>
            <person name="Messyasz A."/>
            <person name="Mannisto M.K."/>
            <person name="Kerkhof L.J."/>
            <person name="Haggblom M."/>
        </authorList>
    </citation>
    <scope>NUCLEOTIDE SEQUENCE</scope>
    <source>
        <strain evidence="6">M8UP39</strain>
    </source>
</reference>
<dbReference type="PANTHER" id="PTHR14226:SF29">
    <property type="entry name" value="NEUROPATHY TARGET ESTERASE SWS"/>
    <property type="match status" value="1"/>
</dbReference>
<protein>
    <submittedName>
        <fullName evidence="6">Patatin-like phospholipase family protein</fullName>
    </submittedName>
</protein>
<evidence type="ECO:0000256" key="4">
    <source>
        <dbReference type="PROSITE-ProRule" id="PRU01161"/>
    </source>
</evidence>
<organism evidence="6">
    <name type="scientific">Tunturiibacter gelidiferens</name>
    <dbReference type="NCBI Taxonomy" id="3069689"/>
    <lineage>
        <taxon>Bacteria</taxon>
        <taxon>Pseudomonadati</taxon>
        <taxon>Acidobacteriota</taxon>
        <taxon>Terriglobia</taxon>
        <taxon>Terriglobales</taxon>
        <taxon>Acidobacteriaceae</taxon>
        <taxon>Tunturiibacter</taxon>
    </lineage>
</organism>
<evidence type="ECO:0000256" key="1">
    <source>
        <dbReference type="ARBA" id="ARBA00022801"/>
    </source>
</evidence>
<keyword evidence="2 4" id="KW-0442">Lipid degradation</keyword>
<dbReference type="GO" id="GO:0016787">
    <property type="term" value="F:hydrolase activity"/>
    <property type="evidence" value="ECO:0007669"/>
    <property type="project" value="UniProtKB-UniRule"/>
</dbReference>
<evidence type="ECO:0000256" key="2">
    <source>
        <dbReference type="ARBA" id="ARBA00022963"/>
    </source>
</evidence>
<dbReference type="KEGG" id="tgi:RBB81_07680"/>
<dbReference type="Gene3D" id="2.40.160.50">
    <property type="entry name" value="membrane protein fhac: a member of the omp85/tpsb transporter family"/>
    <property type="match status" value="1"/>
</dbReference>
<dbReference type="InterPro" id="IPR050301">
    <property type="entry name" value="NTE"/>
</dbReference>
<feature type="domain" description="PNPLA" evidence="5">
    <location>
        <begin position="7"/>
        <end position="198"/>
    </location>
</feature>
<keyword evidence="3 4" id="KW-0443">Lipid metabolism</keyword>
<feature type="short sequence motif" description="DGA/G" evidence="4">
    <location>
        <begin position="185"/>
        <end position="187"/>
    </location>
</feature>
<accession>A0AAU7Z4F0</accession>
<dbReference type="GO" id="GO:0016042">
    <property type="term" value="P:lipid catabolic process"/>
    <property type="evidence" value="ECO:0007669"/>
    <property type="project" value="UniProtKB-UniRule"/>
</dbReference>
<feature type="short sequence motif" description="GXGXXG" evidence="4">
    <location>
        <begin position="11"/>
        <end position="16"/>
    </location>
</feature>
<dbReference type="Gene3D" id="3.40.1090.10">
    <property type="entry name" value="Cytosolic phospholipase A2 catalytic domain"/>
    <property type="match status" value="2"/>
</dbReference>
<dbReference type="Pfam" id="PF01734">
    <property type="entry name" value="Patatin"/>
    <property type="match status" value="1"/>
</dbReference>